<evidence type="ECO:0000256" key="2">
    <source>
        <dbReference type="ARBA" id="ARBA00022801"/>
    </source>
</evidence>
<dbReference type="EMBL" id="JAFIDN010000011">
    <property type="protein sequence ID" value="MBP3193521.1"/>
    <property type="molecule type" value="Genomic_DNA"/>
</dbReference>
<keyword evidence="3" id="KW-0720">Serine protease</keyword>
<dbReference type="PRINTS" id="PR00723">
    <property type="entry name" value="SUBTILISIN"/>
</dbReference>
<name>A0A8J7UUD5_9BACT</name>
<accession>A0A8J7UUD5</accession>
<gene>
    <name evidence="7" type="ORF">NATSA_12670</name>
</gene>
<dbReference type="Pfam" id="PF00082">
    <property type="entry name" value="Peptidase_S8"/>
    <property type="match status" value="1"/>
</dbReference>
<dbReference type="NCBIfam" id="TIGR04183">
    <property type="entry name" value="Por_Secre_tail"/>
    <property type="match status" value="1"/>
</dbReference>
<dbReference type="InterPro" id="IPR023828">
    <property type="entry name" value="Peptidase_S8_Ser-AS"/>
</dbReference>
<reference evidence="7" key="1">
    <citation type="submission" date="2021-02" db="EMBL/GenBank/DDBJ databases">
        <title>Natronogracilivirga saccharolytica gen. nov. sp. nov. a new anaerobic, haloalkiliphilic carbohydrate-fermenting bacterium from soda lake and proposing of Cyclonatronumiaceae fam. nov. in the phylum Balneolaeota.</title>
        <authorList>
            <person name="Zhilina T.N."/>
            <person name="Sorokin D.Y."/>
            <person name="Zavarzina D.G."/>
            <person name="Toshchakov S.V."/>
            <person name="Kublanov I.V."/>
        </authorList>
    </citation>
    <scope>NUCLEOTIDE SEQUENCE</scope>
    <source>
        <strain evidence="7">Z-1702</strain>
    </source>
</reference>
<evidence type="ECO:0000256" key="3">
    <source>
        <dbReference type="ARBA" id="ARBA00022825"/>
    </source>
</evidence>
<keyword evidence="1" id="KW-0645">Protease</keyword>
<dbReference type="InterPro" id="IPR036852">
    <property type="entry name" value="Peptidase_S8/S53_dom_sf"/>
</dbReference>
<dbReference type="AlphaFoldDB" id="A0A8J7UUD5"/>
<protein>
    <submittedName>
        <fullName evidence="7">S8 family serine peptidase</fullName>
    </submittedName>
</protein>
<dbReference type="Pfam" id="PF09603">
    <property type="entry name" value="Fib_succ_major"/>
    <property type="match status" value="1"/>
</dbReference>
<organism evidence="7 8">
    <name type="scientific">Natronogracilivirga saccharolytica</name>
    <dbReference type="NCBI Taxonomy" id="2812953"/>
    <lineage>
        <taxon>Bacteria</taxon>
        <taxon>Pseudomonadati</taxon>
        <taxon>Balneolota</taxon>
        <taxon>Balneolia</taxon>
        <taxon>Balneolales</taxon>
        <taxon>Cyclonatronaceae</taxon>
        <taxon>Natronogracilivirga</taxon>
    </lineage>
</organism>
<evidence type="ECO:0000259" key="6">
    <source>
        <dbReference type="Pfam" id="PF18962"/>
    </source>
</evidence>
<dbReference type="Proteomes" id="UP000673975">
    <property type="component" value="Unassembled WGS sequence"/>
</dbReference>
<dbReference type="GO" id="GO:0004252">
    <property type="term" value="F:serine-type endopeptidase activity"/>
    <property type="evidence" value="ECO:0007669"/>
    <property type="project" value="InterPro"/>
</dbReference>
<dbReference type="InterPro" id="IPR015500">
    <property type="entry name" value="Peptidase_S8_subtilisin-rel"/>
</dbReference>
<dbReference type="PROSITE" id="PS00138">
    <property type="entry name" value="SUBTILASE_SER"/>
    <property type="match status" value="1"/>
</dbReference>
<evidence type="ECO:0000256" key="1">
    <source>
        <dbReference type="ARBA" id="ARBA00022670"/>
    </source>
</evidence>
<sequence>MSGFTGQISGGFIMNIRHFVRPSALLCLFLFLITSAKGTSLEVRVQDNYTARPLHSAWVTLFSDGEEIGSGYTDNRGYVVLSLPTGSDEPPDLPAALALSPNYPNPFQDETRVDIAVPEDQTITVTVYNILGRRVATRQMPVRSGYHTLTMSLGHLATGVYFLRVDGNESRTVSMFRMGSGVHRGGPAFSMAPGRAPEVHGQVPVRTRQDYDASDHSGASPETTAASYTIRVEKDRYDTYQADLNIPASRHVTLSISRNNLVEFLVTDTDGTGLPMPLDITSGHFHTSINTPETLTLKSGVYRASGAIGSGLKLAHEIEVASVDTTVVLRFDEAGVLLPGEPQARAGDAAYDLDIRILYPGNAVTEDPELLYGGQVLRTEIELIVDPDATVGQMNELLDTYDAQIVSMLSDNIIFVIRVPDPGSIDALNNLIDQIRNEPVVWMASKSVIVEGPDSINDANQQPGGIQQIPGHTTSMVRIDHHLAARAHAAWNMRSTIADMDRRPQIVIADYFGDGVPGIGYNASFRNADFATGATSNHGYHVLGIISGMYDPVETLESGPNDVTGMFPERLHVRAVDLADTLLNTWPRRMNQIISTIREIIAGDEQARIVVNTSLNSRNIANQKESAIRWITRIRGENIHTFNAGLETRFVHFTSAGNNRYDNGNIVSWPASDNSMFAYATIRDMLFDNRPVPRLRNTIVIENRVHTGHLDSEEARSRPMPGCASYSSIMGGSLSAMGTDIWSFGDCLFESDGECIVPVSDPRTSYMTGTSMATPQAAGLAAYVWAVNPELSVNDVMDIMFSTSVADTSRNTPGFSCHQQMPKPVIDAYAAVLAGGGENARLALLDVNDDGVFDHHDLRIIIDSLRLRDGALDYSRFDLNGDGFTGGDSTDRFDLDMNSQYTVVWEFIDGEPVSFDESHLTDMDILCYYAWSDLYQGDPDQREESLFGLCREPETDVVIDIDGNVYPIVRAGTQWWMAENLRVSHYRNGDPIPNITDADEWTDLSTGAWAVYYNDMSNDTKYGKLYNWYAVSDPRGLCPVGWHPASRDPGSPYSWSRLSVELGEREVAGEKMKSTHGWIHNGNGTNESGYNGLPGGLRLANGTFSGKSYYGFWWTDTDGFGSRPHEAWYYRLYYGDSEILGRDGDKTAGLSVRCVRQ</sequence>
<dbReference type="SUPFAM" id="SSF52743">
    <property type="entry name" value="Subtilisin-like"/>
    <property type="match status" value="1"/>
</dbReference>
<comment type="caution">
    <text evidence="7">The sequence shown here is derived from an EMBL/GenBank/DDBJ whole genome shotgun (WGS) entry which is preliminary data.</text>
</comment>
<proteinExistence type="predicted"/>
<feature type="domain" description="Peptidase S8/S53" evidence="4">
    <location>
        <begin position="534"/>
        <end position="808"/>
    </location>
</feature>
<evidence type="ECO:0000259" key="5">
    <source>
        <dbReference type="Pfam" id="PF09603"/>
    </source>
</evidence>
<evidence type="ECO:0000259" key="4">
    <source>
        <dbReference type="Pfam" id="PF00082"/>
    </source>
</evidence>
<feature type="domain" description="Secretion system C-terminal sorting" evidence="6">
    <location>
        <begin position="103"/>
        <end position="173"/>
    </location>
</feature>
<dbReference type="InterPro" id="IPR026444">
    <property type="entry name" value="Secre_tail"/>
</dbReference>
<dbReference type="CDD" id="cd00306">
    <property type="entry name" value="Peptidases_S8_S53"/>
    <property type="match status" value="1"/>
</dbReference>
<evidence type="ECO:0000313" key="8">
    <source>
        <dbReference type="Proteomes" id="UP000673975"/>
    </source>
</evidence>
<dbReference type="NCBIfam" id="TIGR02145">
    <property type="entry name" value="Fib_succ_major"/>
    <property type="match status" value="1"/>
</dbReference>
<dbReference type="InterPro" id="IPR000209">
    <property type="entry name" value="Peptidase_S8/S53_dom"/>
</dbReference>
<keyword evidence="8" id="KW-1185">Reference proteome</keyword>
<evidence type="ECO:0000313" key="7">
    <source>
        <dbReference type="EMBL" id="MBP3193521.1"/>
    </source>
</evidence>
<dbReference type="Gene3D" id="3.40.50.200">
    <property type="entry name" value="Peptidase S8/S53 domain"/>
    <property type="match status" value="1"/>
</dbReference>
<dbReference type="Pfam" id="PF18962">
    <property type="entry name" value="Por_Secre_tail"/>
    <property type="match status" value="1"/>
</dbReference>
<feature type="domain" description="Fibrobacter succinogenes major paralogous" evidence="5">
    <location>
        <begin position="969"/>
        <end position="1156"/>
    </location>
</feature>
<dbReference type="InterPro" id="IPR011871">
    <property type="entry name" value="Fib_succ_major"/>
</dbReference>
<dbReference type="GO" id="GO:0006508">
    <property type="term" value="P:proteolysis"/>
    <property type="evidence" value="ECO:0007669"/>
    <property type="project" value="UniProtKB-KW"/>
</dbReference>
<keyword evidence="2" id="KW-0378">Hydrolase</keyword>